<accession>A0ABR7WC50</accession>
<proteinExistence type="predicted"/>
<name>A0ABR7WC50_9ACTN</name>
<comment type="caution">
    <text evidence="2">The sequence shown here is derived from an EMBL/GenBank/DDBJ whole genome shotgun (WGS) entry which is preliminary data.</text>
</comment>
<keyword evidence="3" id="KW-1185">Reference proteome</keyword>
<evidence type="ECO:0000313" key="3">
    <source>
        <dbReference type="Proteomes" id="UP000602395"/>
    </source>
</evidence>
<organism evidence="2 3">
    <name type="scientific">Gordonia hankookensis</name>
    <dbReference type="NCBI Taxonomy" id="589403"/>
    <lineage>
        <taxon>Bacteria</taxon>
        <taxon>Bacillati</taxon>
        <taxon>Actinomycetota</taxon>
        <taxon>Actinomycetes</taxon>
        <taxon>Mycobacteriales</taxon>
        <taxon>Gordoniaceae</taxon>
        <taxon>Gordonia</taxon>
    </lineage>
</organism>
<dbReference type="Proteomes" id="UP000602395">
    <property type="component" value="Unassembled WGS sequence"/>
</dbReference>
<sequence length="192" mass="20745">MNISPRERNAPNTPARPQHHRRGWARVAPVVGAAAIAAGVIAPMAGAAGDAHAAPRATGARLTAYQTDPYNIRITIEGVFRMSRVDADTIIKYMVDQRVGGVRYTLRGDDVGTGDPVLFERLVTGTGTMPGGHLVAADDGLHYLKVMAVPREYLNEDDNAFDDDDEVYAQVHLNYAQGGDRYATSPVVGQRF</sequence>
<dbReference type="RefSeq" id="WP_190267046.1">
    <property type="nucleotide sequence ID" value="NZ_BAABAD010000004.1"/>
</dbReference>
<evidence type="ECO:0000256" key="1">
    <source>
        <dbReference type="SAM" id="MobiDB-lite"/>
    </source>
</evidence>
<protein>
    <submittedName>
        <fullName evidence="2">Uncharacterized protein</fullName>
    </submittedName>
</protein>
<gene>
    <name evidence="2" type="ORF">IDF66_12365</name>
</gene>
<dbReference type="EMBL" id="JACWMS010000002">
    <property type="protein sequence ID" value="MBD1320376.1"/>
    <property type="molecule type" value="Genomic_DNA"/>
</dbReference>
<reference evidence="2 3" key="1">
    <citation type="submission" date="2020-09" db="EMBL/GenBank/DDBJ databases">
        <title>Novel species in genus Gordonia.</title>
        <authorList>
            <person name="Zhang G."/>
        </authorList>
    </citation>
    <scope>NUCLEOTIDE SEQUENCE [LARGE SCALE GENOMIC DNA]</scope>
    <source>
        <strain evidence="2 3">ON-33</strain>
    </source>
</reference>
<evidence type="ECO:0000313" key="2">
    <source>
        <dbReference type="EMBL" id="MBD1320376.1"/>
    </source>
</evidence>
<feature type="region of interest" description="Disordered" evidence="1">
    <location>
        <begin position="1"/>
        <end position="23"/>
    </location>
</feature>